<protein>
    <submittedName>
        <fullName evidence="1">Uncharacterized protein</fullName>
    </submittedName>
</protein>
<dbReference type="Proteomes" id="UP000826234">
    <property type="component" value="Unassembled WGS sequence"/>
</dbReference>
<accession>A0ABQ7TMA1</accession>
<comment type="caution">
    <text evidence="1">The sequence shown here is derived from an EMBL/GenBank/DDBJ whole genome shotgun (WGS) entry which is preliminary data.</text>
</comment>
<name>A0ABQ7TMA1_PHRPL</name>
<dbReference type="EMBL" id="JAIPUX010000415">
    <property type="protein sequence ID" value="KAH0630942.1"/>
    <property type="molecule type" value="Genomic_DNA"/>
</dbReference>
<organism evidence="1 2">
    <name type="scientific">Phrynosoma platyrhinos</name>
    <name type="common">Desert horned lizard</name>
    <dbReference type="NCBI Taxonomy" id="52577"/>
    <lineage>
        <taxon>Eukaryota</taxon>
        <taxon>Metazoa</taxon>
        <taxon>Chordata</taxon>
        <taxon>Craniata</taxon>
        <taxon>Vertebrata</taxon>
        <taxon>Euteleostomi</taxon>
        <taxon>Lepidosauria</taxon>
        <taxon>Squamata</taxon>
        <taxon>Bifurcata</taxon>
        <taxon>Unidentata</taxon>
        <taxon>Episquamata</taxon>
        <taxon>Toxicofera</taxon>
        <taxon>Iguania</taxon>
        <taxon>Phrynosomatidae</taxon>
        <taxon>Phrynosomatinae</taxon>
        <taxon>Phrynosoma</taxon>
    </lineage>
</organism>
<sequence>MYSEYQDFRILVCDYPEYMYSEYLDFRIPVCEYPEYLHSKYLEVQDTRDAKPDLQDVLTGRVPCWNKVAVAPVLDFSFVSSSNLIAPHLCIEGAGSFMFPLLDVDKVKEQNSMEGLL</sequence>
<gene>
    <name evidence="1" type="ORF">JD844_004326</name>
</gene>
<keyword evidence="2" id="KW-1185">Reference proteome</keyword>
<evidence type="ECO:0000313" key="2">
    <source>
        <dbReference type="Proteomes" id="UP000826234"/>
    </source>
</evidence>
<evidence type="ECO:0000313" key="1">
    <source>
        <dbReference type="EMBL" id="KAH0630942.1"/>
    </source>
</evidence>
<proteinExistence type="predicted"/>
<reference evidence="1 2" key="1">
    <citation type="journal article" date="2022" name="Gigascience">
        <title>A chromosome-level genome assembly and annotation of the desert horned lizard, Phrynosoma platyrhinos, provides insight into chromosomal rearrangements among reptiles.</title>
        <authorList>
            <person name="Koochekian N."/>
            <person name="Ascanio A."/>
            <person name="Farleigh K."/>
            <person name="Card D.C."/>
            <person name="Schield D.R."/>
            <person name="Castoe T.A."/>
            <person name="Jezkova T."/>
        </authorList>
    </citation>
    <scope>NUCLEOTIDE SEQUENCE [LARGE SCALE GENOMIC DNA]</scope>
    <source>
        <strain evidence="1">NK-2021</strain>
    </source>
</reference>